<dbReference type="AlphaFoldDB" id="A0A1B0BWL1"/>
<keyword evidence="1" id="KW-1133">Transmembrane helix</keyword>
<organism evidence="2 3">
    <name type="scientific">Glossina palpalis gambiensis</name>
    <dbReference type="NCBI Taxonomy" id="67801"/>
    <lineage>
        <taxon>Eukaryota</taxon>
        <taxon>Metazoa</taxon>
        <taxon>Ecdysozoa</taxon>
        <taxon>Arthropoda</taxon>
        <taxon>Hexapoda</taxon>
        <taxon>Insecta</taxon>
        <taxon>Pterygota</taxon>
        <taxon>Neoptera</taxon>
        <taxon>Endopterygota</taxon>
        <taxon>Diptera</taxon>
        <taxon>Brachycera</taxon>
        <taxon>Muscomorpha</taxon>
        <taxon>Hippoboscoidea</taxon>
        <taxon>Glossinidae</taxon>
        <taxon>Glossina</taxon>
    </lineage>
</organism>
<feature type="transmembrane region" description="Helical" evidence="1">
    <location>
        <begin position="102"/>
        <end position="125"/>
    </location>
</feature>
<evidence type="ECO:0000256" key="1">
    <source>
        <dbReference type="SAM" id="Phobius"/>
    </source>
</evidence>
<dbReference type="VEuPathDB" id="VectorBase:GPPI042787"/>
<proteinExistence type="predicted"/>
<reference evidence="3" key="1">
    <citation type="submission" date="2015-01" db="EMBL/GenBank/DDBJ databases">
        <authorList>
            <person name="Aksoy S."/>
            <person name="Warren W."/>
            <person name="Wilson R.K."/>
        </authorList>
    </citation>
    <scope>NUCLEOTIDE SEQUENCE [LARGE SCALE GENOMIC DNA]</scope>
    <source>
        <strain evidence="3">IAEA</strain>
    </source>
</reference>
<name>A0A1B0BWL1_9MUSC</name>
<dbReference type="EMBL" id="JXJN01021859">
    <property type="status" value="NOT_ANNOTATED_CDS"/>
    <property type="molecule type" value="Genomic_DNA"/>
</dbReference>
<sequence>METVNTSTLIKTYNFVDINFTGRTIVEQSTNKASWSRSSETLPNIMGANIRPKFFNDIETSGHSATLTFVVATRAGALRRHTDLCLPDGIFFVPPAALKRNLLVLLFFFSLFGRWISVVAAIIAVNI</sequence>
<keyword evidence="1" id="KW-0812">Transmembrane</keyword>
<keyword evidence="3" id="KW-1185">Reference proteome</keyword>
<protein>
    <submittedName>
        <fullName evidence="2">Uncharacterized protein</fullName>
    </submittedName>
</protein>
<dbReference type="EnsemblMetazoa" id="GPPI042787-RA">
    <property type="protein sequence ID" value="GPPI042787-PA"/>
    <property type="gene ID" value="GPPI042787"/>
</dbReference>
<accession>A0A1B0BWL1</accession>
<evidence type="ECO:0000313" key="3">
    <source>
        <dbReference type="Proteomes" id="UP000092460"/>
    </source>
</evidence>
<reference evidence="2" key="2">
    <citation type="submission" date="2020-05" db="UniProtKB">
        <authorList>
            <consortium name="EnsemblMetazoa"/>
        </authorList>
    </citation>
    <scope>IDENTIFICATION</scope>
    <source>
        <strain evidence="2">IAEA</strain>
    </source>
</reference>
<evidence type="ECO:0000313" key="2">
    <source>
        <dbReference type="EnsemblMetazoa" id="GPPI042787-PA"/>
    </source>
</evidence>
<dbReference type="Proteomes" id="UP000092460">
    <property type="component" value="Unassembled WGS sequence"/>
</dbReference>
<keyword evidence="1" id="KW-0472">Membrane</keyword>